<proteinExistence type="predicted"/>
<evidence type="ECO:0000313" key="1">
    <source>
        <dbReference type="EMBL" id="OKY93504.1"/>
    </source>
</evidence>
<gene>
    <name evidence="1" type="ORF">BHV66_09070</name>
</gene>
<dbReference type="AlphaFoldDB" id="A0A1Q6F3L9"/>
<name>A0A1Q6F3L9_9BACT</name>
<dbReference type="EMBL" id="MNQH01000035">
    <property type="protein sequence ID" value="OKY93504.1"/>
    <property type="molecule type" value="Genomic_DNA"/>
</dbReference>
<reference evidence="1 2" key="1">
    <citation type="journal article" date="2016" name="Nat. Biotechnol.">
        <title>Measurement of bacterial replication rates in microbial communities.</title>
        <authorList>
            <person name="Brown C.T."/>
            <person name="Olm M.R."/>
            <person name="Thomas B.C."/>
            <person name="Banfield J.F."/>
        </authorList>
    </citation>
    <scope>NUCLEOTIDE SEQUENCE [LARGE SCALE GENOMIC DNA]</scope>
    <source>
        <strain evidence="1">CAG:67_53_122</strain>
    </source>
</reference>
<dbReference type="RefSeq" id="WP_004327689.1">
    <property type="nucleotide sequence ID" value="NZ_CABKND010000005.1"/>
</dbReference>
<dbReference type="Pfam" id="PF20449">
    <property type="entry name" value="DUF6706"/>
    <property type="match status" value="1"/>
</dbReference>
<dbReference type="Proteomes" id="UP000187417">
    <property type="component" value="Unassembled WGS sequence"/>
</dbReference>
<comment type="caution">
    <text evidence="1">The sequence shown here is derived from an EMBL/GenBank/DDBJ whole genome shotgun (WGS) entry which is preliminary data.</text>
</comment>
<evidence type="ECO:0000313" key="2">
    <source>
        <dbReference type="Proteomes" id="UP000187417"/>
    </source>
</evidence>
<dbReference type="STRING" id="28117.BHV66_09070"/>
<sequence length="104" mass="11236">MKNSEVISARLYPYDVDDNLVAVACMDAGLSADGEYSSANKVSVAKAAIDILKQLIVLASEGNGGYSIGYNVEELRRRIHALAKDNGLTDIADEFNLQPTVKFL</sequence>
<protein>
    <submittedName>
        <fullName evidence="1">Uncharacterized protein</fullName>
    </submittedName>
</protein>
<accession>A0A1Q6F3L9</accession>
<organism evidence="1 2">
    <name type="scientific">Alistipes putredinis</name>
    <dbReference type="NCBI Taxonomy" id="28117"/>
    <lineage>
        <taxon>Bacteria</taxon>
        <taxon>Pseudomonadati</taxon>
        <taxon>Bacteroidota</taxon>
        <taxon>Bacteroidia</taxon>
        <taxon>Bacteroidales</taxon>
        <taxon>Rikenellaceae</taxon>
        <taxon>Alistipes</taxon>
    </lineage>
</organism>
<dbReference type="GeneID" id="73802260"/>
<dbReference type="InterPro" id="IPR046552">
    <property type="entry name" value="DUF6706"/>
</dbReference>